<dbReference type="CDD" id="cd03498">
    <property type="entry name" value="SQR_TypeB_2_TM"/>
    <property type="match status" value="1"/>
</dbReference>
<dbReference type="Gene3D" id="1.20.1300.10">
    <property type="entry name" value="Fumarate reductase/succinate dehydrogenase, transmembrane subunit"/>
    <property type="match status" value="1"/>
</dbReference>
<reference evidence="1" key="2">
    <citation type="journal article" date="2015" name="Genome Announc.">
        <title>Draft Genome Sequence of Filamentous Marine Cyanobacterium Lyngbya confervoides Strain BDU141951.</title>
        <authorList>
            <person name="Chandrababunaidu M.M."/>
            <person name="Sen D."/>
            <person name="Tripathy S."/>
        </authorList>
    </citation>
    <scope>NUCLEOTIDE SEQUENCE</scope>
    <source>
        <strain evidence="1">BDU141951</strain>
    </source>
</reference>
<proteinExistence type="predicted"/>
<dbReference type="InterPro" id="IPR034804">
    <property type="entry name" value="SQR/QFR_C/D"/>
</dbReference>
<dbReference type="SUPFAM" id="SSF81343">
    <property type="entry name" value="Fumarate reductase respiratory complex transmembrane subunits"/>
    <property type="match status" value="1"/>
</dbReference>
<evidence type="ECO:0000313" key="1">
    <source>
        <dbReference type="EMBL" id="NEV67359.1"/>
    </source>
</evidence>
<comment type="caution">
    <text evidence="1">The sequence shown here is derived from an EMBL/GenBank/DDBJ whole genome shotgun (WGS) entry which is preliminary data.</text>
</comment>
<reference evidence="1" key="1">
    <citation type="submission" date="2014-11" db="EMBL/GenBank/DDBJ databases">
        <authorList>
            <person name="Malar M.C."/>
            <person name="Sen D."/>
            <person name="Tripathy S."/>
        </authorList>
    </citation>
    <scope>NUCLEOTIDE SEQUENCE</scope>
    <source>
        <strain evidence="1">BDU141951</strain>
    </source>
</reference>
<accession>A0A0C1Y5F0</accession>
<name>A0A0C1Y5F0_9CYAN</name>
<organism evidence="1">
    <name type="scientific">Lyngbya confervoides BDU141951</name>
    <dbReference type="NCBI Taxonomy" id="1574623"/>
    <lineage>
        <taxon>Bacteria</taxon>
        <taxon>Bacillati</taxon>
        <taxon>Cyanobacteriota</taxon>
        <taxon>Cyanophyceae</taxon>
        <taxon>Oscillatoriophycideae</taxon>
        <taxon>Oscillatoriales</taxon>
        <taxon>Microcoleaceae</taxon>
        <taxon>Lyngbya</taxon>
    </lineage>
</organism>
<protein>
    <submittedName>
        <fullName evidence="1">Succinate dehydrogenase cytochrome b subunit</fullName>
    </submittedName>
</protein>
<sequence length="232" mass="25401">MENTVRQPALLQLYTSPIGKKLITGVTGVGLVTFVLVHMVGNLLLFAGHDAYNAYAHHLESWGPLLWLVESILVAVFALHAIAGIHIFVSKLNARPDRYATYASKGGPSLQSISSRTMIVTGLVLATFLGLHLWSFKFGTYYTTQLADEPVRDLARLVVEKFHHPLYAFGYSSVMVLLGFHLRHGIWSALQSLGLQSKAIRYTVYGLSLGGAIAIATGFVLLPLTIYFGLLT</sequence>
<dbReference type="AlphaFoldDB" id="A0A0C1Y5F0"/>
<dbReference type="EMBL" id="JTHE02000003">
    <property type="protein sequence ID" value="NEV67359.1"/>
    <property type="molecule type" value="Genomic_DNA"/>
</dbReference>
<gene>
    <name evidence="1" type="ORF">QQ91_009555</name>
</gene>
<dbReference type="GO" id="GO:0016020">
    <property type="term" value="C:membrane"/>
    <property type="evidence" value="ECO:0007669"/>
    <property type="project" value="InterPro"/>
</dbReference>
<dbReference type="NCBIfam" id="TIGR02046">
    <property type="entry name" value="sdhC_b558_fam"/>
    <property type="match status" value="1"/>
</dbReference>
<reference evidence="1" key="3">
    <citation type="submission" date="2020-02" db="EMBL/GenBank/DDBJ databases">
        <authorList>
            <person name="Sarangi A.N."/>
            <person name="Ghosh S."/>
            <person name="Mukherjee M."/>
            <person name="Tripathy S."/>
        </authorList>
    </citation>
    <scope>NUCLEOTIDE SEQUENCE</scope>
    <source>
        <strain evidence="1">BDU141951</strain>
    </source>
</reference>
<dbReference type="InterPro" id="IPR011138">
    <property type="entry name" value="Cytochrome_b-558"/>
</dbReference>